<name>A0ABR6EZ60_9SPHI</name>
<dbReference type="PANTHER" id="PTHR30471:SF3">
    <property type="entry name" value="UPF0758 PROTEIN YEES-RELATED"/>
    <property type="match status" value="1"/>
</dbReference>
<sequence length="157" mass="17640">MEILQIQNDLSNISEIKISYLPKFKASQRPQITCAEDAYQIMYNCWNKDTIAFQEEFKILLLNYSKRVLGFYHVATGGMSGVIVDAKLIFGAALKACASSIILFHNHPYGNLKASIEDVRVTNRFIEAGKMLELPILDHIILAPEGGYYSFGDEGLM</sequence>
<evidence type="ECO:0000256" key="3">
    <source>
        <dbReference type="ARBA" id="ARBA00022801"/>
    </source>
</evidence>
<dbReference type="Pfam" id="PF04002">
    <property type="entry name" value="RadC"/>
    <property type="match status" value="1"/>
</dbReference>
<reference evidence="7 8" key="1">
    <citation type="submission" date="2019-11" db="EMBL/GenBank/DDBJ databases">
        <title>Description of Pedobacter sp. LMG 31462T.</title>
        <authorList>
            <person name="Carlier A."/>
            <person name="Qi S."/>
            <person name="Vandamme P."/>
        </authorList>
    </citation>
    <scope>NUCLEOTIDE SEQUENCE [LARGE SCALE GENOMIC DNA]</scope>
    <source>
        <strain evidence="7 8">LMG 31462</strain>
    </source>
</reference>
<gene>
    <name evidence="7" type="ORF">GM920_16820</name>
</gene>
<keyword evidence="4" id="KW-0862">Zinc</keyword>
<keyword evidence="2" id="KW-0479">Metal-binding</keyword>
<organism evidence="7 8">
    <name type="scientific">Pedobacter gandavensis</name>
    <dbReference type="NCBI Taxonomy" id="2679963"/>
    <lineage>
        <taxon>Bacteria</taxon>
        <taxon>Pseudomonadati</taxon>
        <taxon>Bacteroidota</taxon>
        <taxon>Sphingobacteriia</taxon>
        <taxon>Sphingobacteriales</taxon>
        <taxon>Sphingobacteriaceae</taxon>
        <taxon>Pedobacter</taxon>
    </lineage>
</organism>
<evidence type="ECO:0000256" key="2">
    <source>
        <dbReference type="ARBA" id="ARBA00022723"/>
    </source>
</evidence>
<feature type="domain" description="MPN" evidence="6">
    <location>
        <begin position="31"/>
        <end position="157"/>
    </location>
</feature>
<evidence type="ECO:0000313" key="8">
    <source>
        <dbReference type="Proteomes" id="UP000636110"/>
    </source>
</evidence>
<dbReference type="InterPro" id="IPR025657">
    <property type="entry name" value="RadC_JAB"/>
</dbReference>
<dbReference type="Proteomes" id="UP000636110">
    <property type="component" value="Unassembled WGS sequence"/>
</dbReference>
<evidence type="ECO:0000313" key="7">
    <source>
        <dbReference type="EMBL" id="MBB2150563.1"/>
    </source>
</evidence>
<evidence type="ECO:0000256" key="1">
    <source>
        <dbReference type="ARBA" id="ARBA00022670"/>
    </source>
</evidence>
<dbReference type="PANTHER" id="PTHR30471">
    <property type="entry name" value="DNA REPAIR PROTEIN RADC"/>
    <property type="match status" value="1"/>
</dbReference>
<dbReference type="Gene3D" id="3.40.140.10">
    <property type="entry name" value="Cytidine Deaminase, domain 2"/>
    <property type="match status" value="1"/>
</dbReference>
<keyword evidence="5" id="KW-0482">Metalloprotease</keyword>
<dbReference type="EMBL" id="WNXC01000006">
    <property type="protein sequence ID" value="MBB2150563.1"/>
    <property type="molecule type" value="Genomic_DNA"/>
</dbReference>
<accession>A0ABR6EZ60</accession>
<protein>
    <submittedName>
        <fullName evidence="7">DNA repair protein</fullName>
    </submittedName>
</protein>
<dbReference type="CDD" id="cd08071">
    <property type="entry name" value="MPN_DUF2466"/>
    <property type="match status" value="1"/>
</dbReference>
<evidence type="ECO:0000256" key="5">
    <source>
        <dbReference type="ARBA" id="ARBA00023049"/>
    </source>
</evidence>
<keyword evidence="1" id="KW-0645">Protease</keyword>
<dbReference type="PROSITE" id="PS50249">
    <property type="entry name" value="MPN"/>
    <property type="match status" value="1"/>
</dbReference>
<keyword evidence="8" id="KW-1185">Reference proteome</keyword>
<keyword evidence="3" id="KW-0378">Hydrolase</keyword>
<comment type="caution">
    <text evidence="7">The sequence shown here is derived from an EMBL/GenBank/DDBJ whole genome shotgun (WGS) entry which is preliminary data.</text>
</comment>
<proteinExistence type="predicted"/>
<dbReference type="InterPro" id="IPR037518">
    <property type="entry name" value="MPN"/>
</dbReference>
<evidence type="ECO:0000256" key="4">
    <source>
        <dbReference type="ARBA" id="ARBA00022833"/>
    </source>
</evidence>
<dbReference type="InterPro" id="IPR001405">
    <property type="entry name" value="UPF0758"/>
</dbReference>
<dbReference type="RefSeq" id="WP_182959626.1">
    <property type="nucleotide sequence ID" value="NZ_WNXC01000006.1"/>
</dbReference>
<evidence type="ECO:0000259" key="6">
    <source>
        <dbReference type="PROSITE" id="PS50249"/>
    </source>
</evidence>